<organism evidence="2 3">
    <name type="scientific">Brumicola pallidula DSM 14239 = ACAM 615</name>
    <dbReference type="NCBI Taxonomy" id="1121922"/>
    <lineage>
        <taxon>Bacteria</taxon>
        <taxon>Pseudomonadati</taxon>
        <taxon>Pseudomonadota</taxon>
        <taxon>Gammaproteobacteria</taxon>
        <taxon>Alteromonadales</taxon>
        <taxon>Alteromonadaceae</taxon>
        <taxon>Brumicola</taxon>
    </lineage>
</organism>
<dbReference type="EMBL" id="BAEQ01000063">
    <property type="protein sequence ID" value="GAC30539.1"/>
    <property type="molecule type" value="Genomic_DNA"/>
</dbReference>
<dbReference type="Proteomes" id="UP000006251">
    <property type="component" value="Unassembled WGS sequence"/>
</dbReference>
<dbReference type="OrthoDB" id="6322391at2"/>
<feature type="transmembrane region" description="Helical" evidence="1">
    <location>
        <begin position="12"/>
        <end position="28"/>
    </location>
</feature>
<evidence type="ECO:0000256" key="1">
    <source>
        <dbReference type="SAM" id="Phobius"/>
    </source>
</evidence>
<evidence type="ECO:0000313" key="2">
    <source>
        <dbReference type="EMBL" id="GAC30539.1"/>
    </source>
</evidence>
<feature type="transmembrane region" description="Helical" evidence="1">
    <location>
        <begin position="172"/>
        <end position="196"/>
    </location>
</feature>
<name>K6YCS1_9ALTE</name>
<protein>
    <submittedName>
        <fullName evidence="2">Uncharacterized protein</fullName>
    </submittedName>
</protein>
<comment type="caution">
    <text evidence="2">The sequence shown here is derived from an EMBL/GenBank/DDBJ whole genome shotgun (WGS) entry which is preliminary data.</text>
</comment>
<keyword evidence="1" id="KW-1133">Transmembrane helix</keyword>
<dbReference type="AlphaFoldDB" id="K6YCS1"/>
<feature type="transmembrane region" description="Helical" evidence="1">
    <location>
        <begin position="61"/>
        <end position="82"/>
    </location>
</feature>
<gene>
    <name evidence="2" type="ORF">GPAL_3698</name>
</gene>
<feature type="transmembrane region" description="Helical" evidence="1">
    <location>
        <begin position="146"/>
        <end position="166"/>
    </location>
</feature>
<keyword evidence="1" id="KW-0812">Transmembrane</keyword>
<accession>K6YCS1</accession>
<evidence type="ECO:0000313" key="3">
    <source>
        <dbReference type="Proteomes" id="UP000006251"/>
    </source>
</evidence>
<feature type="transmembrane region" description="Helical" evidence="1">
    <location>
        <begin position="217"/>
        <end position="238"/>
    </location>
</feature>
<proteinExistence type="predicted"/>
<feature type="transmembrane region" description="Helical" evidence="1">
    <location>
        <begin position="244"/>
        <end position="265"/>
    </location>
</feature>
<keyword evidence="1" id="KW-0472">Membrane</keyword>
<dbReference type="RefSeq" id="WP_006014808.1">
    <property type="nucleotide sequence ID" value="NZ_BAEQ01000063.1"/>
</dbReference>
<sequence length="280" mass="32179">MFDWISNTTYWLFFSQAIITLVVVPMIIRNNFIDFARRYGMTQYPNAKNAIEDYLLSNIRIFKIVAAGLFLLSFAIVSHAAVNQAELFSWDNQAGLSCLFFIAIIPVLVMAAIQKRFFSLLADYSDGKRVATLKVRGVRDFISKPMILFIFSGQFLFIGSVFYFVNHPFDGFGGYLNLLGLAFLDSIFIITIYFTMNNKRLAMIKDPNQRFVGQQNAISVNVTIWIVALYYLCLTLWISGLDLLSYRIFMQSLYIHLMFLMVAFASKLPASFYQGLEEKR</sequence>
<keyword evidence="3" id="KW-1185">Reference proteome</keyword>
<reference evidence="3" key="1">
    <citation type="journal article" date="2014" name="Environ. Microbiol.">
        <title>Comparative genomics of the marine bacterial genus Glaciecola reveals the high degree of genomic diversity and genomic characteristic for cold adaptation.</title>
        <authorList>
            <person name="Qin Q.L."/>
            <person name="Xie B.B."/>
            <person name="Yu Y."/>
            <person name="Shu Y.L."/>
            <person name="Rong J.C."/>
            <person name="Zhang Y.J."/>
            <person name="Zhao D.L."/>
            <person name="Chen X.L."/>
            <person name="Zhang X.Y."/>
            <person name="Chen B."/>
            <person name="Zhou B.C."/>
            <person name="Zhang Y.Z."/>
        </authorList>
    </citation>
    <scope>NUCLEOTIDE SEQUENCE [LARGE SCALE GENOMIC DNA]</scope>
    <source>
        <strain evidence="3">ACAM 615</strain>
    </source>
</reference>
<feature type="transmembrane region" description="Helical" evidence="1">
    <location>
        <begin position="94"/>
        <end position="113"/>
    </location>
</feature>